<comment type="caution">
    <text evidence="2">The sequence shown here is derived from an EMBL/GenBank/DDBJ whole genome shotgun (WGS) entry which is preliminary data.</text>
</comment>
<name>A0A0D0VYE9_9ACTN</name>
<evidence type="ECO:0000259" key="1">
    <source>
        <dbReference type="PROSITE" id="PS51819"/>
    </source>
</evidence>
<accession>A0A0D0VYE9</accession>
<proteinExistence type="predicted"/>
<sequence>MSARIRNISIDCHDTYALAGFWAQVFGTGRQPDDHPGDPEAMVLTADGETVLFLQVPEGKTVKNRVHLCLEPADRSRDAEVERLLALGATQVDDQRRPDGTGWVVLADPEGNEFCVLRSAAERAASA</sequence>
<protein>
    <submittedName>
        <fullName evidence="2">Glyoxalase</fullName>
    </submittedName>
</protein>
<evidence type="ECO:0000313" key="2">
    <source>
        <dbReference type="EMBL" id="KIR65718.1"/>
    </source>
</evidence>
<reference evidence="2 3" key="1">
    <citation type="submission" date="2015-01" db="EMBL/GenBank/DDBJ databases">
        <title>Sequencing and annotation of Micromonospora carbonacea strain JXNU-1 genome.</title>
        <authorList>
            <person name="Long Z."/>
            <person name="Huang Y."/>
            <person name="Jiang Y."/>
        </authorList>
    </citation>
    <scope>NUCLEOTIDE SEQUENCE [LARGE SCALE GENOMIC DNA]</scope>
    <source>
        <strain evidence="2 3">JXNU-1</strain>
    </source>
</reference>
<dbReference type="Pfam" id="PF18029">
    <property type="entry name" value="Glyoxalase_6"/>
    <property type="match status" value="1"/>
</dbReference>
<feature type="domain" description="VOC" evidence="1">
    <location>
        <begin position="4"/>
        <end position="119"/>
    </location>
</feature>
<dbReference type="RefSeq" id="WP_043962530.1">
    <property type="nucleotide sequence ID" value="NZ_JBEZEP010000019.1"/>
</dbReference>
<dbReference type="InterPro" id="IPR037523">
    <property type="entry name" value="VOC_core"/>
</dbReference>
<dbReference type="GeneID" id="301304516"/>
<dbReference type="CDD" id="cd06587">
    <property type="entry name" value="VOC"/>
    <property type="match status" value="1"/>
</dbReference>
<keyword evidence="3" id="KW-1185">Reference proteome</keyword>
<dbReference type="OrthoDB" id="3212826at2"/>
<dbReference type="SUPFAM" id="SSF54593">
    <property type="entry name" value="Glyoxalase/Bleomycin resistance protein/Dihydroxybiphenyl dioxygenase"/>
    <property type="match status" value="1"/>
</dbReference>
<dbReference type="PANTHER" id="PTHR35908:SF1">
    <property type="entry name" value="CONSERVED PROTEIN"/>
    <property type="match status" value="1"/>
</dbReference>
<dbReference type="PATRIC" id="fig|47853.6.peg.2179"/>
<evidence type="ECO:0000313" key="3">
    <source>
        <dbReference type="Proteomes" id="UP000032254"/>
    </source>
</evidence>
<organism evidence="2 3">
    <name type="scientific">Micromonospora haikouensis</name>
    <dbReference type="NCBI Taxonomy" id="686309"/>
    <lineage>
        <taxon>Bacteria</taxon>
        <taxon>Bacillati</taxon>
        <taxon>Actinomycetota</taxon>
        <taxon>Actinomycetes</taxon>
        <taxon>Micromonosporales</taxon>
        <taxon>Micromonosporaceae</taxon>
        <taxon>Micromonospora</taxon>
    </lineage>
</organism>
<dbReference type="InterPro" id="IPR029068">
    <property type="entry name" value="Glyas_Bleomycin-R_OHBP_Dase"/>
</dbReference>
<dbReference type="PANTHER" id="PTHR35908">
    <property type="entry name" value="HYPOTHETICAL FUSION PROTEIN"/>
    <property type="match status" value="1"/>
</dbReference>
<dbReference type="Proteomes" id="UP000032254">
    <property type="component" value="Unassembled WGS sequence"/>
</dbReference>
<dbReference type="InterPro" id="IPR041581">
    <property type="entry name" value="Glyoxalase_6"/>
</dbReference>
<dbReference type="AlphaFoldDB" id="A0A0D0VYE9"/>
<dbReference type="EMBL" id="JXSX01000001">
    <property type="protein sequence ID" value="KIR65718.1"/>
    <property type="molecule type" value="Genomic_DNA"/>
</dbReference>
<gene>
    <name evidence="2" type="ORF">TK50_10250</name>
</gene>
<dbReference type="PROSITE" id="PS51819">
    <property type="entry name" value="VOC"/>
    <property type="match status" value="1"/>
</dbReference>
<dbReference type="Gene3D" id="3.10.180.10">
    <property type="entry name" value="2,3-Dihydroxybiphenyl 1,2-Dioxygenase, domain 1"/>
    <property type="match status" value="1"/>
</dbReference>